<dbReference type="GO" id="GO:0004473">
    <property type="term" value="F:malate dehydrogenase (decarboxylating) (NADP+) activity"/>
    <property type="evidence" value="ECO:0007669"/>
    <property type="project" value="UniProtKB-EC"/>
</dbReference>
<dbReference type="PANTHER" id="PTHR23406:SF90">
    <property type="entry name" value="MALIC ENZYME-RELATED"/>
    <property type="match status" value="1"/>
</dbReference>
<dbReference type="CDD" id="cd05312">
    <property type="entry name" value="NAD_bind_1_malic_enz"/>
    <property type="match status" value="1"/>
</dbReference>
<gene>
    <name evidence="11" type="ORF">Ga0123461_0922</name>
</gene>
<dbReference type="InterPro" id="IPR036291">
    <property type="entry name" value="NAD(P)-bd_dom_sf"/>
</dbReference>
<dbReference type="AlphaFoldDB" id="A0A2K8KXA5"/>
<evidence type="ECO:0000256" key="8">
    <source>
        <dbReference type="RuleBase" id="RU003427"/>
    </source>
</evidence>
<dbReference type="InterPro" id="IPR012302">
    <property type="entry name" value="Malic_NAD-bd"/>
</dbReference>
<comment type="cofactor">
    <cofactor evidence="1">
        <name>Mn(2+)</name>
        <dbReference type="ChEBI" id="CHEBI:29035"/>
    </cofactor>
</comment>
<dbReference type="SUPFAM" id="SSF51735">
    <property type="entry name" value="NAD(P)-binding Rossmann-fold domains"/>
    <property type="match status" value="1"/>
</dbReference>
<evidence type="ECO:0000256" key="2">
    <source>
        <dbReference type="ARBA" id="ARBA00008785"/>
    </source>
</evidence>
<name>A0A2K8KXA5_MARES</name>
<evidence type="ECO:0000256" key="1">
    <source>
        <dbReference type="ARBA" id="ARBA00001936"/>
    </source>
</evidence>
<dbReference type="Gene3D" id="3.40.50.720">
    <property type="entry name" value="NAD(P)-binding Rossmann-like Domain"/>
    <property type="match status" value="1"/>
</dbReference>
<dbReference type="SMART" id="SM00919">
    <property type="entry name" value="Malic_M"/>
    <property type="match status" value="1"/>
</dbReference>
<dbReference type="FunFam" id="3.40.50.10380:FF:000004">
    <property type="entry name" value="Malic enzyme"/>
    <property type="match status" value="1"/>
</dbReference>
<protein>
    <submittedName>
        <fullName evidence="11">Malate dehydrogenase (Oxaloacetate-decarboxylating)(NADP+)</fullName>
        <ecNumber evidence="11">1.1.1.40</ecNumber>
    </submittedName>
</protein>
<reference evidence="11 12" key="1">
    <citation type="submission" date="2016-12" db="EMBL/GenBank/DDBJ databases">
        <title>Isolation and genomic insights into novel planktonic Zetaproteobacteria from stratified waters of the Chesapeake Bay.</title>
        <authorList>
            <person name="McAllister S.M."/>
            <person name="Kato S."/>
            <person name="Chan C.S."/>
            <person name="Chiu B.K."/>
            <person name="Field E.K."/>
        </authorList>
    </citation>
    <scope>NUCLEOTIDE SEQUENCE [LARGE SCALE GENOMIC DNA]</scope>
    <source>
        <strain evidence="11 12">CP-5</strain>
    </source>
</reference>
<feature type="binding site" evidence="7">
    <location>
        <position position="265"/>
    </location>
    <ligand>
        <name>a divalent metal cation</name>
        <dbReference type="ChEBI" id="CHEBI:60240"/>
    </ligand>
</feature>
<evidence type="ECO:0000256" key="5">
    <source>
        <dbReference type="PIRSR" id="PIRSR000106-1"/>
    </source>
</evidence>
<feature type="binding site" evidence="6">
    <location>
        <position position="448"/>
    </location>
    <ligand>
        <name>(S)-malate</name>
        <dbReference type="ChEBI" id="CHEBI:15589"/>
    </ligand>
</feature>
<dbReference type="GO" id="GO:0006108">
    <property type="term" value="P:malate metabolic process"/>
    <property type="evidence" value="ECO:0007669"/>
    <property type="project" value="TreeGrafter"/>
</dbReference>
<dbReference type="Proteomes" id="UP000231701">
    <property type="component" value="Chromosome"/>
</dbReference>
<feature type="active site" description="Proton acceptor" evidence="5">
    <location>
        <position position="170"/>
    </location>
</feature>
<dbReference type="PANTHER" id="PTHR23406">
    <property type="entry name" value="MALIC ENZYME-RELATED"/>
    <property type="match status" value="1"/>
</dbReference>
<dbReference type="NCBIfam" id="NF010052">
    <property type="entry name" value="PRK13529.1"/>
    <property type="match status" value="1"/>
</dbReference>
<sequence>MSELSASKMHQGVKILHDPIRNKSTAFTDAERDALKLRGLLPPRIHSLAEQEMRVLGAIRSKVNDLERYLYLIGLQDRNETLFYRVLMNHIEEMMPLVYTPTVGKACQEFGHIYRIPRGLYIGPSDRGHIREVLDNWPHKNARIIVVTDGERILGLGDLGANGMGIPIGKLSLYTACAGIHPTQCLPVMLDVGTNNEELLNDPLYNGVERRRIRGEQYDALVDEFITAAQDMFPGVLIQLEDFGNANAFRLLQQYRQKTCLFDDDIQGTGAVALAGIISALRITGGELSDQRLLFLGAGEAGIGIADTVVAALVDEGMSVEKARQHCWFVDSKGLVVSDRGEISASKRPYAHKHAAAGSFIEAVKALQPTAIIGVSGQAGAFSREVIEVMGEINQRPIIFALSNPTSKAECSAEQAYDWSQGQAIFASGSPFEPVERGSRTFVPGQGNNAYIFPGVGLGAVASRARRVTDEMFLRAARTLAEQVTDQDLELGRIYPSLSRIRDVSALIARDVAAIAYSQGLSDREEPEDIMADIESQMFQPVYPHYA</sequence>
<feature type="domain" description="Malic enzyme N-terminal" evidence="10">
    <location>
        <begin position="76"/>
        <end position="256"/>
    </location>
</feature>
<dbReference type="FunFam" id="3.40.50.720:FF:000060">
    <property type="entry name" value="Malic enzyme"/>
    <property type="match status" value="1"/>
</dbReference>
<comment type="similarity">
    <text evidence="2 8">Belongs to the malic enzymes family.</text>
</comment>
<feature type="binding site" evidence="7">
    <location>
        <position position="242"/>
    </location>
    <ligand>
        <name>a divalent metal cation</name>
        <dbReference type="ChEBI" id="CHEBI:60240"/>
    </ligand>
</feature>
<evidence type="ECO:0000313" key="12">
    <source>
        <dbReference type="Proteomes" id="UP000231701"/>
    </source>
</evidence>
<evidence type="ECO:0000259" key="9">
    <source>
        <dbReference type="SMART" id="SM00919"/>
    </source>
</evidence>
<dbReference type="Pfam" id="PF03949">
    <property type="entry name" value="Malic_M"/>
    <property type="match status" value="1"/>
</dbReference>
<evidence type="ECO:0000313" key="11">
    <source>
        <dbReference type="EMBL" id="ATX79342.1"/>
    </source>
</evidence>
<dbReference type="Pfam" id="PF00390">
    <property type="entry name" value="malic"/>
    <property type="match status" value="1"/>
</dbReference>
<evidence type="ECO:0000259" key="10">
    <source>
        <dbReference type="SMART" id="SM01274"/>
    </source>
</evidence>
<dbReference type="InterPro" id="IPR037062">
    <property type="entry name" value="Malic_N_dom_sf"/>
</dbReference>
<dbReference type="InterPro" id="IPR001891">
    <property type="entry name" value="Malic_OxRdtase"/>
</dbReference>
<dbReference type="PROSITE" id="PS00331">
    <property type="entry name" value="MALIC_ENZYMES"/>
    <property type="match status" value="1"/>
</dbReference>
<dbReference type="RefSeq" id="WP_100277245.1">
    <property type="nucleotide sequence ID" value="NZ_CP018799.1"/>
</dbReference>
<dbReference type="InterPro" id="IPR012301">
    <property type="entry name" value="Malic_N_dom"/>
</dbReference>
<comment type="cofactor">
    <cofactor evidence="7">
        <name>Mg(2+)</name>
        <dbReference type="ChEBI" id="CHEBI:18420"/>
    </cofactor>
    <cofactor evidence="7">
        <name>Mn(2+)</name>
        <dbReference type="ChEBI" id="CHEBI:29035"/>
    </cofactor>
    <text evidence="7">Divalent metal cations. Prefers magnesium or manganese.</text>
</comment>
<feature type="binding site" evidence="6">
    <location>
        <position position="404"/>
    </location>
    <ligand>
        <name>(S)-malate</name>
        <dbReference type="ChEBI" id="CHEBI:15589"/>
    </ligand>
</feature>
<feature type="binding site" evidence="7">
    <location>
        <position position="241"/>
    </location>
    <ligand>
        <name>a divalent metal cation</name>
        <dbReference type="ChEBI" id="CHEBI:60240"/>
    </ligand>
</feature>
<dbReference type="Gene3D" id="3.40.50.10380">
    <property type="entry name" value="Malic enzyme, N-terminal domain"/>
    <property type="match status" value="1"/>
</dbReference>
<evidence type="ECO:0000256" key="7">
    <source>
        <dbReference type="PIRSR" id="PIRSR000106-3"/>
    </source>
</evidence>
<feature type="domain" description="Malic enzyme NAD-binding" evidence="9">
    <location>
        <begin position="266"/>
        <end position="517"/>
    </location>
</feature>
<dbReference type="GO" id="GO:0046872">
    <property type="term" value="F:metal ion binding"/>
    <property type="evidence" value="ECO:0007669"/>
    <property type="project" value="UniProtKB-KW"/>
</dbReference>
<proteinExistence type="inferred from homology"/>
<evidence type="ECO:0000256" key="3">
    <source>
        <dbReference type="ARBA" id="ARBA00022723"/>
    </source>
</evidence>
<dbReference type="PIRSF" id="PIRSF000106">
    <property type="entry name" value="ME"/>
    <property type="match status" value="1"/>
</dbReference>
<keyword evidence="4 11" id="KW-0560">Oxidoreductase</keyword>
<organism evidence="11 12">
    <name type="scientific">Mariprofundus aestuarium</name>
    <dbReference type="NCBI Taxonomy" id="1921086"/>
    <lineage>
        <taxon>Bacteria</taxon>
        <taxon>Pseudomonadati</taxon>
        <taxon>Pseudomonadota</taxon>
        <taxon>Candidatius Mariprofundia</taxon>
        <taxon>Mariprofundales</taxon>
        <taxon>Mariprofundaceae</taxon>
        <taxon>Mariprofundus</taxon>
    </lineage>
</organism>
<dbReference type="KEGG" id="maes:Ga0123461_0922"/>
<accession>A0A2K8KXA5</accession>
<dbReference type="EMBL" id="CP018799">
    <property type="protein sequence ID" value="ATX79342.1"/>
    <property type="molecule type" value="Genomic_DNA"/>
</dbReference>
<dbReference type="PRINTS" id="PR00072">
    <property type="entry name" value="MALOXRDTASE"/>
</dbReference>
<dbReference type="GO" id="GO:0051287">
    <property type="term" value="F:NAD binding"/>
    <property type="evidence" value="ECO:0007669"/>
    <property type="project" value="InterPro"/>
</dbReference>
<evidence type="ECO:0000256" key="4">
    <source>
        <dbReference type="ARBA" id="ARBA00023002"/>
    </source>
</evidence>
<dbReference type="InterPro" id="IPR046346">
    <property type="entry name" value="Aminoacid_DH-like_N_sf"/>
</dbReference>
<keyword evidence="12" id="KW-1185">Reference proteome</keyword>
<feature type="active site" description="Proton donor" evidence="5">
    <location>
        <position position="99"/>
    </location>
</feature>
<feature type="binding site" evidence="6">
    <location>
        <position position="152"/>
    </location>
    <ligand>
        <name>(S)-malate</name>
        <dbReference type="ChEBI" id="CHEBI:15589"/>
    </ligand>
</feature>
<evidence type="ECO:0000256" key="6">
    <source>
        <dbReference type="PIRSR" id="PIRSR000106-2"/>
    </source>
</evidence>
<dbReference type="EC" id="1.1.1.40" evidence="11"/>
<dbReference type="SUPFAM" id="SSF53223">
    <property type="entry name" value="Aminoacid dehydrogenase-like, N-terminal domain"/>
    <property type="match status" value="1"/>
</dbReference>
<dbReference type="InterPro" id="IPR015884">
    <property type="entry name" value="Malic_enzyme_CS"/>
</dbReference>
<dbReference type="SMART" id="SM01274">
    <property type="entry name" value="malic"/>
    <property type="match status" value="1"/>
</dbReference>
<dbReference type="OrthoDB" id="5297439at2"/>
<keyword evidence="3 7" id="KW-0479">Metal-binding</keyword>